<protein>
    <submittedName>
        <fullName evidence="1">Uncharacterized protein</fullName>
    </submittedName>
</protein>
<evidence type="ECO:0000313" key="2">
    <source>
        <dbReference type="Proteomes" id="UP000789325"/>
    </source>
</evidence>
<accession>A0A9D3AE45</accession>
<dbReference type="Proteomes" id="UP000789325">
    <property type="component" value="Unassembled WGS sequence"/>
</dbReference>
<dbReference type="EMBL" id="DYZL01000244">
    <property type="protein sequence ID" value="HJH44494.1"/>
    <property type="molecule type" value="Genomic_DNA"/>
</dbReference>
<gene>
    <name evidence="1" type="ORF">K8V16_11970</name>
</gene>
<name>A0A9D3AE45_9ACTN</name>
<sequence>INTDALAGIREAAASTDEARVAAALAAVRRCDEAISYNVSPETCVDALLIEVRDLLYEATSPALARGSR</sequence>
<proteinExistence type="predicted"/>
<reference evidence="1" key="1">
    <citation type="journal article" date="2021" name="PeerJ">
        <title>Extensive microbial diversity within the chicken gut microbiome revealed by metagenomics and culture.</title>
        <authorList>
            <person name="Gilroy R."/>
            <person name="Ravi A."/>
            <person name="Getino M."/>
            <person name="Pursley I."/>
            <person name="Horton D.L."/>
            <person name="Alikhan N.F."/>
            <person name="Baker D."/>
            <person name="Gharbi K."/>
            <person name="Hall N."/>
            <person name="Watson M."/>
            <person name="Adriaenssens E.M."/>
            <person name="Foster-Nyarko E."/>
            <person name="Jarju S."/>
            <person name="Secka A."/>
            <person name="Antonio M."/>
            <person name="Oren A."/>
            <person name="Chaudhuri R.R."/>
            <person name="La Ragione R."/>
            <person name="Hildebrand F."/>
            <person name="Pallen M.J."/>
        </authorList>
    </citation>
    <scope>NUCLEOTIDE SEQUENCE</scope>
    <source>
        <strain evidence="1">USAMLcec12-2067</strain>
    </source>
</reference>
<evidence type="ECO:0000313" key="1">
    <source>
        <dbReference type="EMBL" id="HJH44494.1"/>
    </source>
</evidence>
<reference evidence="1" key="2">
    <citation type="submission" date="2021-09" db="EMBL/GenBank/DDBJ databases">
        <authorList>
            <person name="Gilroy R."/>
        </authorList>
    </citation>
    <scope>NUCLEOTIDE SEQUENCE</scope>
    <source>
        <strain evidence="1">USAMLcec12-2067</strain>
    </source>
</reference>
<organism evidence="1 2">
    <name type="scientific">Rubneribacter badeniensis</name>
    <dbReference type="NCBI Taxonomy" id="2070688"/>
    <lineage>
        <taxon>Bacteria</taxon>
        <taxon>Bacillati</taxon>
        <taxon>Actinomycetota</taxon>
        <taxon>Coriobacteriia</taxon>
        <taxon>Eggerthellales</taxon>
        <taxon>Eggerthellaceae</taxon>
        <taxon>Rubneribacter</taxon>
    </lineage>
</organism>
<comment type="caution">
    <text evidence="1">The sequence shown here is derived from an EMBL/GenBank/DDBJ whole genome shotgun (WGS) entry which is preliminary data.</text>
</comment>
<dbReference type="AlphaFoldDB" id="A0A9D3AE45"/>
<feature type="non-terminal residue" evidence="1">
    <location>
        <position position="1"/>
    </location>
</feature>